<comment type="caution">
    <text evidence="5">The sequence shown here is derived from an EMBL/GenBank/DDBJ whole genome shotgun (WGS) entry which is preliminary data.</text>
</comment>
<evidence type="ECO:0000256" key="2">
    <source>
        <dbReference type="ARBA" id="ARBA00023136"/>
    </source>
</evidence>
<keyword evidence="2" id="KW-0472">Membrane</keyword>
<organism evidence="5 6">
    <name type="scientific">Basidiobolus ranarum</name>
    <dbReference type="NCBI Taxonomy" id="34480"/>
    <lineage>
        <taxon>Eukaryota</taxon>
        <taxon>Fungi</taxon>
        <taxon>Fungi incertae sedis</taxon>
        <taxon>Zoopagomycota</taxon>
        <taxon>Entomophthoromycotina</taxon>
        <taxon>Basidiobolomycetes</taxon>
        <taxon>Basidiobolales</taxon>
        <taxon>Basidiobolaceae</taxon>
        <taxon>Basidiobolus</taxon>
    </lineage>
</organism>
<protein>
    <submittedName>
        <fullName evidence="5">Uncharacterized protein</fullName>
    </submittedName>
</protein>
<evidence type="ECO:0000256" key="4">
    <source>
        <dbReference type="ARBA" id="ARBA00023316"/>
    </source>
</evidence>
<gene>
    <name evidence="5" type="ORF">K7432_011264</name>
</gene>
<evidence type="ECO:0000256" key="1">
    <source>
        <dbReference type="ARBA" id="ARBA00004370"/>
    </source>
</evidence>
<comment type="subcellular location">
    <subcellularLocation>
        <location evidence="1">Membrane</location>
    </subcellularLocation>
</comment>
<dbReference type="Pfam" id="PF03935">
    <property type="entry name" value="SKN1_KRE6_Sbg1"/>
    <property type="match status" value="1"/>
</dbReference>
<dbReference type="PANTHER" id="PTHR31361:SF1">
    <property type="entry name" value="BETA-GLUCAN SYNTHESIS-ASSOCIATED PROTEIN KRE6-RELATED"/>
    <property type="match status" value="1"/>
</dbReference>
<dbReference type="Gene3D" id="2.60.120.200">
    <property type="match status" value="1"/>
</dbReference>
<dbReference type="SUPFAM" id="SSF49899">
    <property type="entry name" value="Concanavalin A-like lectins/glucanases"/>
    <property type="match status" value="1"/>
</dbReference>
<dbReference type="InterPro" id="IPR013320">
    <property type="entry name" value="ConA-like_dom_sf"/>
</dbReference>
<keyword evidence="6" id="KW-1185">Reference proteome</keyword>
<dbReference type="Proteomes" id="UP001479436">
    <property type="component" value="Unassembled WGS sequence"/>
</dbReference>
<keyword evidence="3" id="KW-0325">Glycoprotein</keyword>
<evidence type="ECO:0000313" key="6">
    <source>
        <dbReference type="Proteomes" id="UP001479436"/>
    </source>
</evidence>
<name>A0ABR2WMI3_9FUNG</name>
<keyword evidence="4" id="KW-0961">Cell wall biogenesis/degradation</keyword>
<accession>A0ABR2WMI3</accession>
<dbReference type="PANTHER" id="PTHR31361">
    <property type="entry name" value="BETA-GLUCAN SYNTHESIS-ASSOCIATED PROTEIN KRE6-RELATED"/>
    <property type="match status" value="1"/>
</dbReference>
<sequence length="117" mass="12963">MDAGAIGPDPRSKTAQRLISAEPMSIVMNFAMSTAFGAVNLEALPFPSTMSIDYVRVYQLPDKINVSCDPPNFPTAKYIKDHPKAYNSPTARTWKEAGYEFPKYSLDPTCFGNNTTY</sequence>
<reference evidence="5 6" key="1">
    <citation type="submission" date="2023-04" db="EMBL/GenBank/DDBJ databases">
        <title>Genome of Basidiobolus ranarum AG-B5.</title>
        <authorList>
            <person name="Stajich J.E."/>
            <person name="Carter-House D."/>
            <person name="Gryganskyi A."/>
        </authorList>
    </citation>
    <scope>NUCLEOTIDE SEQUENCE [LARGE SCALE GENOMIC DNA]</scope>
    <source>
        <strain evidence="5 6">AG-B5</strain>
    </source>
</reference>
<evidence type="ECO:0000313" key="5">
    <source>
        <dbReference type="EMBL" id="KAK9762725.1"/>
    </source>
</evidence>
<evidence type="ECO:0000256" key="3">
    <source>
        <dbReference type="ARBA" id="ARBA00023180"/>
    </source>
</evidence>
<proteinExistence type="predicted"/>
<dbReference type="InterPro" id="IPR005629">
    <property type="entry name" value="Skn1/Kre6/Sbg1"/>
</dbReference>
<dbReference type="EMBL" id="JASJQH010000853">
    <property type="protein sequence ID" value="KAK9762725.1"/>
    <property type="molecule type" value="Genomic_DNA"/>
</dbReference>